<feature type="non-terminal residue" evidence="2">
    <location>
        <position position="51"/>
    </location>
</feature>
<reference evidence="2" key="1">
    <citation type="journal article" date="2019" name="Sci. Rep.">
        <title>Draft genome of Tanacetum cinerariifolium, the natural source of mosquito coil.</title>
        <authorList>
            <person name="Yamashiro T."/>
            <person name="Shiraishi A."/>
            <person name="Satake H."/>
            <person name="Nakayama K."/>
        </authorList>
    </citation>
    <scope>NUCLEOTIDE SEQUENCE</scope>
</reference>
<organism evidence="2">
    <name type="scientific">Tanacetum cinerariifolium</name>
    <name type="common">Dalmatian daisy</name>
    <name type="synonym">Chrysanthemum cinerariifolium</name>
    <dbReference type="NCBI Taxonomy" id="118510"/>
    <lineage>
        <taxon>Eukaryota</taxon>
        <taxon>Viridiplantae</taxon>
        <taxon>Streptophyta</taxon>
        <taxon>Embryophyta</taxon>
        <taxon>Tracheophyta</taxon>
        <taxon>Spermatophyta</taxon>
        <taxon>Magnoliopsida</taxon>
        <taxon>eudicotyledons</taxon>
        <taxon>Gunneridae</taxon>
        <taxon>Pentapetalae</taxon>
        <taxon>asterids</taxon>
        <taxon>campanulids</taxon>
        <taxon>Asterales</taxon>
        <taxon>Asteraceae</taxon>
        <taxon>Asteroideae</taxon>
        <taxon>Anthemideae</taxon>
        <taxon>Anthemidinae</taxon>
        <taxon>Tanacetum</taxon>
    </lineage>
</organism>
<feature type="non-terminal residue" evidence="2">
    <location>
        <position position="1"/>
    </location>
</feature>
<dbReference type="AlphaFoldDB" id="A0A699X473"/>
<feature type="compositionally biased region" description="Polar residues" evidence="1">
    <location>
        <begin position="12"/>
        <end position="23"/>
    </location>
</feature>
<dbReference type="EMBL" id="BKCJ011804296">
    <property type="protein sequence ID" value="GFD54299.1"/>
    <property type="molecule type" value="Genomic_DNA"/>
</dbReference>
<feature type="region of interest" description="Disordered" evidence="1">
    <location>
        <begin position="1"/>
        <end position="23"/>
    </location>
</feature>
<name>A0A699X473_TANCI</name>
<evidence type="ECO:0000313" key="2">
    <source>
        <dbReference type="EMBL" id="GFD54299.1"/>
    </source>
</evidence>
<accession>A0A699X473</accession>
<evidence type="ECO:0000256" key="1">
    <source>
        <dbReference type="SAM" id="MobiDB-lite"/>
    </source>
</evidence>
<gene>
    <name evidence="2" type="ORF">Tci_926268</name>
</gene>
<protein>
    <submittedName>
        <fullName evidence="2">Uncharacterized protein</fullName>
    </submittedName>
</protein>
<comment type="caution">
    <text evidence="2">The sequence shown here is derived from an EMBL/GenBank/DDBJ whole genome shotgun (WGS) entry which is preliminary data.</text>
</comment>
<sequence>EPKRWLPLSGRWPSSSAVPRRTPTNGRVKLLSRYRVAAAAGLRAAAWPVGA</sequence>
<proteinExistence type="predicted"/>